<keyword evidence="2" id="KW-1133">Transmembrane helix</keyword>
<comment type="caution">
    <text evidence="3">The sequence shown here is derived from an EMBL/GenBank/DDBJ whole genome shotgun (WGS) entry which is preliminary data.</text>
</comment>
<evidence type="ECO:0000313" key="3">
    <source>
        <dbReference type="EMBL" id="ROT82089.1"/>
    </source>
</evidence>
<evidence type="ECO:0000256" key="1">
    <source>
        <dbReference type="SAM" id="MobiDB-lite"/>
    </source>
</evidence>
<dbReference type="EMBL" id="QCYY01000884">
    <property type="protein sequence ID" value="ROT82089.1"/>
    <property type="molecule type" value="Genomic_DNA"/>
</dbReference>
<feature type="transmembrane region" description="Helical" evidence="2">
    <location>
        <begin position="231"/>
        <end position="251"/>
    </location>
</feature>
<organism evidence="3 4">
    <name type="scientific">Penaeus vannamei</name>
    <name type="common">Whiteleg shrimp</name>
    <name type="synonym">Litopenaeus vannamei</name>
    <dbReference type="NCBI Taxonomy" id="6689"/>
    <lineage>
        <taxon>Eukaryota</taxon>
        <taxon>Metazoa</taxon>
        <taxon>Ecdysozoa</taxon>
        <taxon>Arthropoda</taxon>
        <taxon>Crustacea</taxon>
        <taxon>Multicrustacea</taxon>
        <taxon>Malacostraca</taxon>
        <taxon>Eumalacostraca</taxon>
        <taxon>Eucarida</taxon>
        <taxon>Decapoda</taxon>
        <taxon>Dendrobranchiata</taxon>
        <taxon>Penaeoidea</taxon>
        <taxon>Penaeidae</taxon>
        <taxon>Penaeus</taxon>
    </lineage>
</organism>
<reference evidence="3 4" key="2">
    <citation type="submission" date="2019-01" db="EMBL/GenBank/DDBJ databases">
        <title>The decoding of complex shrimp genome reveals the adaptation for benthos swimmer, frequently molting mechanism and breeding impact on genome.</title>
        <authorList>
            <person name="Sun Y."/>
            <person name="Gao Y."/>
            <person name="Yu Y."/>
        </authorList>
    </citation>
    <scope>NUCLEOTIDE SEQUENCE [LARGE SCALE GENOMIC DNA]</scope>
    <source>
        <tissue evidence="3">Muscle</tissue>
    </source>
</reference>
<proteinExistence type="predicted"/>
<keyword evidence="2" id="KW-0472">Membrane</keyword>
<gene>
    <name evidence="3" type="ORF">C7M84_024739</name>
</gene>
<evidence type="ECO:0000256" key="2">
    <source>
        <dbReference type="SAM" id="Phobius"/>
    </source>
</evidence>
<dbReference type="Proteomes" id="UP000283509">
    <property type="component" value="Unassembled WGS sequence"/>
</dbReference>
<feature type="compositionally biased region" description="Polar residues" evidence="1">
    <location>
        <begin position="1"/>
        <end position="10"/>
    </location>
</feature>
<accession>A0A423U053</accession>
<name>A0A423U053_PENVA</name>
<evidence type="ECO:0000313" key="4">
    <source>
        <dbReference type="Proteomes" id="UP000283509"/>
    </source>
</evidence>
<feature type="transmembrane region" description="Helical" evidence="2">
    <location>
        <begin position="163"/>
        <end position="184"/>
    </location>
</feature>
<feature type="transmembrane region" description="Helical" evidence="2">
    <location>
        <begin position="190"/>
        <end position="210"/>
    </location>
</feature>
<reference evidence="3 4" key="1">
    <citation type="submission" date="2018-04" db="EMBL/GenBank/DDBJ databases">
        <authorList>
            <person name="Zhang X."/>
            <person name="Yuan J."/>
            <person name="Li F."/>
            <person name="Xiang J."/>
        </authorList>
    </citation>
    <scope>NUCLEOTIDE SEQUENCE [LARGE SCALE GENOMIC DNA]</scope>
    <source>
        <tissue evidence="3">Muscle</tissue>
    </source>
</reference>
<keyword evidence="4" id="KW-1185">Reference proteome</keyword>
<protein>
    <submittedName>
        <fullName evidence="3">Uncharacterized protein</fullName>
    </submittedName>
</protein>
<feature type="transmembrane region" description="Helical" evidence="2">
    <location>
        <begin position="257"/>
        <end position="278"/>
    </location>
</feature>
<keyword evidence="2" id="KW-0812">Transmembrane</keyword>
<dbReference type="AlphaFoldDB" id="A0A423U053"/>
<sequence>MDNRTQSTETGYPGSETNEQDHGEILTRAAPEPGGEMPDSSTNQTKWRSFEFWIRSNCSQFLSFLISPWLLSFKYLQVYGQSTPKKAVIERTRTVMTVVQCLFKAIPQLCIQSAAWWTGYQVDSPIFFEGTTETTMHMLYRIHSVAFSLLADFSNDMPFYWRFVNWIPVALVFGARVFVLTSLFSLQDSWRWTCFIPPFLGFFASWLLSVRTDQRRVAEACAKTLLLPPSDVAGIVPSALYVVVYGAAVLAGKDSTFVELLIVLFIHSVSGCLWEYILDKKYKVD</sequence>
<feature type="region of interest" description="Disordered" evidence="1">
    <location>
        <begin position="1"/>
        <end position="43"/>
    </location>
</feature>
<dbReference type="OrthoDB" id="6371188at2759"/>